<evidence type="ECO:0000313" key="2">
    <source>
        <dbReference type="EMBL" id="KAF9512946.1"/>
    </source>
</evidence>
<reference evidence="2" key="1">
    <citation type="journal article" date="2020" name="Nat. Commun.">
        <title>Large-scale genome sequencing of mycorrhizal fungi provides insights into the early evolution of symbiotic traits.</title>
        <authorList>
            <person name="Miyauchi S."/>
            <person name="Kiss E."/>
            <person name="Kuo A."/>
            <person name="Drula E."/>
            <person name="Kohler A."/>
            <person name="Sanchez-Garcia M."/>
            <person name="Morin E."/>
            <person name="Andreopoulos B."/>
            <person name="Barry K.W."/>
            <person name="Bonito G."/>
            <person name="Buee M."/>
            <person name="Carver A."/>
            <person name="Chen C."/>
            <person name="Cichocki N."/>
            <person name="Clum A."/>
            <person name="Culley D."/>
            <person name="Crous P.W."/>
            <person name="Fauchery L."/>
            <person name="Girlanda M."/>
            <person name="Hayes R.D."/>
            <person name="Keri Z."/>
            <person name="LaButti K."/>
            <person name="Lipzen A."/>
            <person name="Lombard V."/>
            <person name="Magnuson J."/>
            <person name="Maillard F."/>
            <person name="Murat C."/>
            <person name="Nolan M."/>
            <person name="Ohm R.A."/>
            <person name="Pangilinan J."/>
            <person name="Pereira M.F."/>
            <person name="Perotto S."/>
            <person name="Peter M."/>
            <person name="Pfister S."/>
            <person name="Riley R."/>
            <person name="Sitrit Y."/>
            <person name="Stielow J.B."/>
            <person name="Szollosi G."/>
            <person name="Zifcakova L."/>
            <person name="Stursova M."/>
            <person name="Spatafora J.W."/>
            <person name="Tedersoo L."/>
            <person name="Vaario L.M."/>
            <person name="Yamada A."/>
            <person name="Yan M."/>
            <person name="Wang P."/>
            <person name="Xu J."/>
            <person name="Bruns T."/>
            <person name="Baldrian P."/>
            <person name="Vilgalys R."/>
            <person name="Dunand C."/>
            <person name="Henrissat B."/>
            <person name="Grigoriev I.V."/>
            <person name="Hibbett D."/>
            <person name="Nagy L.G."/>
            <person name="Martin F.M."/>
        </authorList>
    </citation>
    <scope>NUCLEOTIDE SEQUENCE</scope>
    <source>
        <strain evidence="2">UP504</strain>
    </source>
</reference>
<dbReference type="Proteomes" id="UP000886523">
    <property type="component" value="Unassembled WGS sequence"/>
</dbReference>
<evidence type="ECO:0000256" key="1">
    <source>
        <dbReference type="SAM" id="MobiDB-lite"/>
    </source>
</evidence>
<keyword evidence="3" id="KW-1185">Reference proteome</keyword>
<dbReference type="AlphaFoldDB" id="A0A9P6DS75"/>
<dbReference type="EMBL" id="MU128980">
    <property type="protein sequence ID" value="KAF9512946.1"/>
    <property type="molecule type" value="Genomic_DNA"/>
</dbReference>
<sequence>MQSTSIGPSQIRSGSYPLPSLVRSLSLVDPLSEITIHRTPFAEPGTNDRRGRALWNEVHNDLDVLMARNAYNSAKLAYRRKINEAARKRFDARYRKGVTTAPSKALPSRSMQPGPRLPPLQSPSLSSLLSPVLGPVNDIARSQEPRRPDVPSNRHIPSAIPLEAPSAHPYLSIPFEAPRRTSSADPSPGVLSPLTAPPPMTWTLLPLHRTCICPSPHDVCNAAPSSV</sequence>
<evidence type="ECO:0000313" key="3">
    <source>
        <dbReference type="Proteomes" id="UP000886523"/>
    </source>
</evidence>
<gene>
    <name evidence="2" type="ORF">BS47DRAFT_1027234</name>
</gene>
<feature type="region of interest" description="Disordered" evidence="1">
    <location>
        <begin position="94"/>
        <end position="122"/>
    </location>
</feature>
<accession>A0A9P6DS75</accession>
<organism evidence="2 3">
    <name type="scientific">Hydnum rufescens UP504</name>
    <dbReference type="NCBI Taxonomy" id="1448309"/>
    <lineage>
        <taxon>Eukaryota</taxon>
        <taxon>Fungi</taxon>
        <taxon>Dikarya</taxon>
        <taxon>Basidiomycota</taxon>
        <taxon>Agaricomycotina</taxon>
        <taxon>Agaricomycetes</taxon>
        <taxon>Cantharellales</taxon>
        <taxon>Hydnaceae</taxon>
        <taxon>Hydnum</taxon>
    </lineage>
</organism>
<comment type="caution">
    <text evidence="2">The sequence shown here is derived from an EMBL/GenBank/DDBJ whole genome shotgun (WGS) entry which is preliminary data.</text>
</comment>
<protein>
    <submittedName>
        <fullName evidence="2">Uncharacterized protein</fullName>
    </submittedName>
</protein>
<name>A0A9P6DS75_9AGAM</name>
<proteinExistence type="predicted"/>